<proteinExistence type="predicted"/>
<evidence type="ECO:0000313" key="2">
    <source>
        <dbReference type="EMBL" id="EUA13751.1"/>
    </source>
</evidence>
<feature type="region of interest" description="Disordered" evidence="1">
    <location>
        <begin position="1"/>
        <end position="46"/>
    </location>
</feature>
<keyword evidence="2" id="KW-0808">Transferase</keyword>
<evidence type="ECO:0000256" key="1">
    <source>
        <dbReference type="SAM" id="MobiDB-lite"/>
    </source>
</evidence>
<accession>X7Z3Z7</accession>
<organism evidence="2">
    <name type="scientific">Mycobacterium xenopi 4042</name>
    <dbReference type="NCBI Taxonomy" id="1299334"/>
    <lineage>
        <taxon>Bacteria</taxon>
        <taxon>Bacillati</taxon>
        <taxon>Actinomycetota</taxon>
        <taxon>Actinomycetes</taxon>
        <taxon>Mycobacteriales</taxon>
        <taxon>Mycobacteriaceae</taxon>
        <taxon>Mycobacterium</taxon>
    </lineage>
</organism>
<reference evidence="2" key="1">
    <citation type="submission" date="2014-01" db="EMBL/GenBank/DDBJ databases">
        <authorList>
            <person name="Brown-Elliot B."/>
            <person name="Wallace R."/>
            <person name="Lenaerts A."/>
            <person name="Ordway D."/>
            <person name="DeGroote M.A."/>
            <person name="Parker T."/>
            <person name="Sizemore C."/>
            <person name="Tallon L.J."/>
            <person name="Sadzewicz L.K."/>
            <person name="Sengamalay N."/>
            <person name="Fraser C.M."/>
            <person name="Hine E."/>
            <person name="Shefchek K.A."/>
            <person name="Das S.P."/>
            <person name="Tettelin H."/>
        </authorList>
    </citation>
    <scope>NUCLEOTIDE SEQUENCE [LARGE SCALE GENOMIC DNA]</scope>
    <source>
        <strain evidence="2">4042</strain>
    </source>
</reference>
<dbReference type="AlphaFoldDB" id="X7Z3Z7"/>
<gene>
    <name evidence="2" type="ORF">I553_6870</name>
</gene>
<protein>
    <submittedName>
        <fullName evidence="2">Glycosyl transferase</fullName>
    </submittedName>
</protein>
<feature type="compositionally biased region" description="Polar residues" evidence="1">
    <location>
        <begin position="29"/>
        <end position="46"/>
    </location>
</feature>
<dbReference type="EMBL" id="JAOB01000081">
    <property type="protein sequence ID" value="EUA13751.1"/>
    <property type="molecule type" value="Genomic_DNA"/>
</dbReference>
<name>X7Z3Z7_MYCXE</name>
<sequence>MAATHLGSKPVTRRIAGASSAGSAHTKPVTPSSTISLTAPRSRATTGVPQAIASIITIPNGSSH</sequence>
<dbReference type="GO" id="GO:0016740">
    <property type="term" value="F:transferase activity"/>
    <property type="evidence" value="ECO:0007669"/>
    <property type="project" value="UniProtKB-KW"/>
</dbReference>
<comment type="caution">
    <text evidence="2">The sequence shown here is derived from an EMBL/GenBank/DDBJ whole genome shotgun (WGS) entry which is preliminary data.</text>
</comment>